<dbReference type="InterPro" id="IPR011990">
    <property type="entry name" value="TPR-like_helical_dom_sf"/>
</dbReference>
<feature type="repeat" description="TPR" evidence="1">
    <location>
        <begin position="84"/>
        <end position="117"/>
    </location>
</feature>
<keyword evidence="2" id="KW-0812">Transmembrane</keyword>
<evidence type="ECO:0000256" key="2">
    <source>
        <dbReference type="SAM" id="Phobius"/>
    </source>
</evidence>
<gene>
    <name evidence="3" type="ORF">C4520_13735</name>
</gene>
<reference evidence="3 4" key="1">
    <citation type="journal article" date="2017" name="ISME J.">
        <title>Energy and carbon metabolisms in a deep terrestrial subsurface fluid microbial community.</title>
        <authorList>
            <person name="Momper L."/>
            <person name="Jungbluth S.P."/>
            <person name="Lee M.D."/>
            <person name="Amend J.P."/>
        </authorList>
    </citation>
    <scope>NUCLEOTIDE SEQUENCE [LARGE SCALE GENOMIC DNA]</scope>
    <source>
        <strain evidence="3">SURF_5</strain>
    </source>
</reference>
<dbReference type="SUPFAM" id="SSF48452">
    <property type="entry name" value="TPR-like"/>
    <property type="match status" value="1"/>
</dbReference>
<sequence length="169" mass="18484">MRLSNGARIIYPGTDYGRYGTMVKLLSITGKGVFAACVAGLFLITSACAGTYSERPLIIRRSDIPPPEQAPLGRGSENPRAAASLQLTQQGQALLEGGNPDAAISILERSIGLDPKNGQSYYWLAEVWLAKGNLEQAEEFNRLAGLYLKNRADWALYILEQQERIAAQR</sequence>
<evidence type="ECO:0000256" key="1">
    <source>
        <dbReference type="PROSITE-ProRule" id="PRU00339"/>
    </source>
</evidence>
<proteinExistence type="predicted"/>
<organism evidence="3 4">
    <name type="scientific">Abyssobacteria bacterium (strain SURF_5)</name>
    <dbReference type="NCBI Taxonomy" id="2093360"/>
    <lineage>
        <taxon>Bacteria</taxon>
        <taxon>Pseudomonadati</taxon>
        <taxon>Candidatus Hydrogenedentota</taxon>
        <taxon>Candidatus Abyssobacteria</taxon>
    </lineage>
</organism>
<comment type="caution">
    <text evidence="3">The sequence shown here is derived from an EMBL/GenBank/DDBJ whole genome shotgun (WGS) entry which is preliminary data.</text>
</comment>
<keyword evidence="2" id="KW-0472">Membrane</keyword>
<dbReference type="AlphaFoldDB" id="A0A3A4NL10"/>
<evidence type="ECO:0000313" key="3">
    <source>
        <dbReference type="EMBL" id="RJP18836.1"/>
    </source>
</evidence>
<dbReference type="PROSITE" id="PS50005">
    <property type="entry name" value="TPR"/>
    <property type="match status" value="1"/>
</dbReference>
<accession>A0A3A4NL10</accession>
<keyword evidence="1" id="KW-0802">TPR repeat</keyword>
<protein>
    <submittedName>
        <fullName evidence="3">Tetratricopeptide repeat protein</fullName>
    </submittedName>
</protein>
<dbReference type="EMBL" id="QZKU01000096">
    <property type="protein sequence ID" value="RJP18836.1"/>
    <property type="molecule type" value="Genomic_DNA"/>
</dbReference>
<dbReference type="Pfam" id="PF14559">
    <property type="entry name" value="TPR_19"/>
    <property type="match status" value="1"/>
</dbReference>
<feature type="transmembrane region" description="Helical" evidence="2">
    <location>
        <begin position="32"/>
        <end position="52"/>
    </location>
</feature>
<keyword evidence="2" id="KW-1133">Transmembrane helix</keyword>
<dbReference type="InterPro" id="IPR019734">
    <property type="entry name" value="TPR_rpt"/>
</dbReference>
<evidence type="ECO:0000313" key="4">
    <source>
        <dbReference type="Proteomes" id="UP000265882"/>
    </source>
</evidence>
<name>A0A3A4NL10_ABYX5</name>
<dbReference type="Gene3D" id="1.25.40.10">
    <property type="entry name" value="Tetratricopeptide repeat domain"/>
    <property type="match status" value="1"/>
</dbReference>
<dbReference type="Proteomes" id="UP000265882">
    <property type="component" value="Unassembled WGS sequence"/>
</dbReference>